<protein>
    <submittedName>
        <fullName evidence="2">Lactoylglutathione lyase</fullName>
        <ecNumber evidence="2">4.4.1.5</ecNumber>
    </submittedName>
</protein>
<dbReference type="AlphaFoldDB" id="A0A841KWE3"/>
<dbReference type="GO" id="GO:0004462">
    <property type="term" value="F:lactoylglutathione lyase activity"/>
    <property type="evidence" value="ECO:0007669"/>
    <property type="project" value="UniProtKB-EC"/>
</dbReference>
<keyword evidence="2" id="KW-0456">Lyase</keyword>
<dbReference type="Gene3D" id="3.10.180.10">
    <property type="entry name" value="2,3-Dihydroxybiphenyl 1,2-Dioxygenase, domain 1"/>
    <property type="match status" value="1"/>
</dbReference>
<dbReference type="InterPro" id="IPR051332">
    <property type="entry name" value="Fosfomycin_Res_Enzymes"/>
</dbReference>
<accession>A0A841KWE3</accession>
<dbReference type="PANTHER" id="PTHR36113">
    <property type="entry name" value="LYASE, PUTATIVE-RELATED-RELATED"/>
    <property type="match status" value="1"/>
</dbReference>
<dbReference type="Pfam" id="PF00903">
    <property type="entry name" value="Glyoxalase"/>
    <property type="match status" value="1"/>
</dbReference>
<reference evidence="2 3" key="1">
    <citation type="submission" date="2020-08" db="EMBL/GenBank/DDBJ databases">
        <title>Genomic Encyclopedia of Type Strains, Phase IV (KMG-IV): sequencing the most valuable type-strain genomes for metagenomic binning, comparative biology and taxonomic classification.</title>
        <authorList>
            <person name="Goeker M."/>
        </authorList>
    </citation>
    <scope>NUCLEOTIDE SEQUENCE [LARGE SCALE GENOMIC DNA]</scope>
    <source>
        <strain evidence="2 3">DSM 103526</strain>
    </source>
</reference>
<gene>
    <name evidence="2" type="ORF">HNQ80_001331</name>
</gene>
<organism evidence="2 3">
    <name type="scientific">Anaerosolibacter carboniphilus</name>
    <dbReference type="NCBI Taxonomy" id="1417629"/>
    <lineage>
        <taxon>Bacteria</taxon>
        <taxon>Bacillati</taxon>
        <taxon>Bacillota</taxon>
        <taxon>Clostridia</taxon>
        <taxon>Peptostreptococcales</taxon>
        <taxon>Thermotaleaceae</taxon>
        <taxon>Anaerosolibacter</taxon>
    </lineage>
</organism>
<comment type="caution">
    <text evidence="2">The sequence shown here is derived from an EMBL/GenBank/DDBJ whole genome shotgun (WGS) entry which is preliminary data.</text>
</comment>
<dbReference type="InterPro" id="IPR004360">
    <property type="entry name" value="Glyas_Fos-R_dOase_dom"/>
</dbReference>
<dbReference type="PROSITE" id="PS51819">
    <property type="entry name" value="VOC"/>
    <property type="match status" value="1"/>
</dbReference>
<dbReference type="RefSeq" id="WP_184309358.1">
    <property type="nucleotide sequence ID" value="NZ_JACHEN010000006.1"/>
</dbReference>
<keyword evidence="3" id="KW-1185">Reference proteome</keyword>
<feature type="domain" description="VOC" evidence="1">
    <location>
        <begin position="2"/>
        <end position="129"/>
    </location>
</feature>
<evidence type="ECO:0000259" key="1">
    <source>
        <dbReference type="PROSITE" id="PS51819"/>
    </source>
</evidence>
<proteinExistence type="predicted"/>
<dbReference type="InterPro" id="IPR037523">
    <property type="entry name" value="VOC_core"/>
</dbReference>
<dbReference type="EMBL" id="JACHEN010000006">
    <property type="protein sequence ID" value="MBB6215242.1"/>
    <property type="molecule type" value="Genomic_DNA"/>
</dbReference>
<dbReference type="InterPro" id="IPR029068">
    <property type="entry name" value="Glyas_Bleomycin-R_OHBP_Dase"/>
</dbReference>
<dbReference type="EC" id="4.4.1.5" evidence="2"/>
<dbReference type="PANTHER" id="PTHR36113:SF1">
    <property type="entry name" value="GLYOXALASE_BLEOMYCIN RESISTANCE PROTEIN_DIOXYGENASE"/>
    <property type="match status" value="1"/>
</dbReference>
<name>A0A841KWE3_9FIRM</name>
<dbReference type="Proteomes" id="UP000579281">
    <property type="component" value="Unassembled WGS sequence"/>
</dbReference>
<evidence type="ECO:0000313" key="2">
    <source>
        <dbReference type="EMBL" id="MBB6215242.1"/>
    </source>
</evidence>
<dbReference type="SUPFAM" id="SSF54593">
    <property type="entry name" value="Glyoxalase/Bleomycin resistance protein/Dihydroxybiphenyl dioxygenase"/>
    <property type="match status" value="1"/>
</dbReference>
<sequence length="129" mass="14630">MRIEHIAIWTLDIERLRSFYEKYFDCRAGEKYINPIKNFESYFLAFDGGARMEIMRMPLVQSRAADLGGTFVGIAHFAVSVGSRQAVISLTERLRRDGFSVVGEPRTTGDGYFESVIKDPDGNLIEITI</sequence>
<evidence type="ECO:0000313" key="3">
    <source>
        <dbReference type="Proteomes" id="UP000579281"/>
    </source>
</evidence>